<accession>A0A438ELK0</accession>
<dbReference type="Proteomes" id="UP000288805">
    <property type="component" value="Unassembled WGS sequence"/>
</dbReference>
<proteinExistence type="predicted"/>
<protein>
    <submittedName>
        <fullName evidence="2">Uncharacterized protein</fullName>
    </submittedName>
</protein>
<dbReference type="EMBL" id="QGNW01001249">
    <property type="protein sequence ID" value="RVW48590.1"/>
    <property type="molecule type" value="Genomic_DNA"/>
</dbReference>
<evidence type="ECO:0000256" key="1">
    <source>
        <dbReference type="SAM" id="MobiDB-lite"/>
    </source>
</evidence>
<evidence type="ECO:0000313" key="2">
    <source>
        <dbReference type="EMBL" id="RVW48590.1"/>
    </source>
</evidence>
<dbReference type="EMBL" id="QGNW01000026">
    <property type="protein sequence ID" value="RVX12765.1"/>
    <property type="molecule type" value="Genomic_DNA"/>
</dbReference>
<name>A0A438ELK0_VITVI</name>
<reference evidence="2 4" key="1">
    <citation type="journal article" date="2018" name="PLoS Genet.">
        <title>Population sequencing reveals clonal diversity and ancestral inbreeding in the grapevine cultivar Chardonnay.</title>
        <authorList>
            <person name="Roach M.J."/>
            <person name="Johnson D.L."/>
            <person name="Bohlmann J."/>
            <person name="van Vuuren H.J."/>
            <person name="Jones S.J."/>
            <person name="Pretorius I.S."/>
            <person name="Schmidt S.A."/>
            <person name="Borneman A.R."/>
        </authorList>
    </citation>
    <scope>NUCLEOTIDE SEQUENCE [LARGE SCALE GENOMIC DNA]</scope>
    <source>
        <strain evidence="4">cv. Chardonnay</strain>
        <strain evidence="2">I10V1</strain>
        <tissue evidence="2">Leaf</tissue>
    </source>
</reference>
<evidence type="ECO:0000313" key="4">
    <source>
        <dbReference type="Proteomes" id="UP000288805"/>
    </source>
</evidence>
<gene>
    <name evidence="3" type="ORF">CK203_009939</name>
    <name evidence="2" type="ORF">CK203_089944</name>
</gene>
<comment type="caution">
    <text evidence="2">The sequence shown here is derived from an EMBL/GenBank/DDBJ whole genome shotgun (WGS) entry which is preliminary data.</text>
</comment>
<evidence type="ECO:0000313" key="3">
    <source>
        <dbReference type="EMBL" id="RVX12765.1"/>
    </source>
</evidence>
<sequence>MELGGARKRGRQEGTLNGNGGFKKSKQGAKGMVVLLRRPTAIIPHLLS</sequence>
<feature type="region of interest" description="Disordered" evidence="1">
    <location>
        <begin position="1"/>
        <end position="26"/>
    </location>
</feature>
<organism evidence="2 4">
    <name type="scientific">Vitis vinifera</name>
    <name type="common">Grape</name>
    <dbReference type="NCBI Taxonomy" id="29760"/>
    <lineage>
        <taxon>Eukaryota</taxon>
        <taxon>Viridiplantae</taxon>
        <taxon>Streptophyta</taxon>
        <taxon>Embryophyta</taxon>
        <taxon>Tracheophyta</taxon>
        <taxon>Spermatophyta</taxon>
        <taxon>Magnoliopsida</taxon>
        <taxon>eudicotyledons</taxon>
        <taxon>Gunneridae</taxon>
        <taxon>Pentapetalae</taxon>
        <taxon>rosids</taxon>
        <taxon>Vitales</taxon>
        <taxon>Vitaceae</taxon>
        <taxon>Viteae</taxon>
        <taxon>Vitis</taxon>
    </lineage>
</organism>
<dbReference type="AlphaFoldDB" id="A0A438ELK0"/>
<feature type="compositionally biased region" description="Basic residues" evidence="1">
    <location>
        <begin position="1"/>
        <end position="10"/>
    </location>
</feature>